<sequence length="392" mass="46373">MLLFELLIYIFTFLPKSKLCITAQVCKKWKEASFHASLWREIFIDQQKISRFQLSKLFSRTKQLRSFILHWPKALTSKMSIDDILSLISKKCPVVQSLRFSQMFLTFNLRNELTNMKKFQNLTDFRLISCKLFSNLQIVSQCRKLKVLHLETIGLANLDKEFSELVELEELNLGFNNFNTIPPEILKLPKLIKLNMDSNLISSLDSPEIIQFIDQLEYLLLSYNQISSIPVLNNDPKLIKLDLSFNRFSSIDSLLQFKNLRMLNLFNNELTQFPKEIHQWKFLKKIYLSFNHLSQVDSITQLENCTKIWIDNNRITHLPLQFLQMKKLKLFNCSYNQIQIFPIELALCQSLEYLTFSENPWIDQEISHMAQLRATREEIQRYFTNSLGNDFL</sequence>
<dbReference type="SUPFAM" id="SSF52058">
    <property type="entry name" value="L domain-like"/>
    <property type="match status" value="1"/>
</dbReference>
<dbReference type="InterPro" id="IPR025875">
    <property type="entry name" value="Leu-rich_rpt_4"/>
</dbReference>
<evidence type="ECO:0000256" key="1">
    <source>
        <dbReference type="ARBA" id="ARBA00022614"/>
    </source>
</evidence>
<dbReference type="InterPro" id="IPR001810">
    <property type="entry name" value="F-box_dom"/>
</dbReference>
<protein>
    <recommendedName>
        <fullName evidence="4">F-box domain-containing protein</fullName>
    </recommendedName>
</protein>
<name>A0A9Q0R563_ANAIG</name>
<accession>A0A9Q0R563</accession>
<keyword evidence="2" id="KW-0677">Repeat</keyword>
<dbReference type="Pfam" id="PF12799">
    <property type="entry name" value="LRR_4"/>
    <property type="match status" value="1"/>
</dbReference>
<organism evidence="5 6">
    <name type="scientific">Anaeramoeba ignava</name>
    <name type="common">Anaerobic marine amoeba</name>
    <dbReference type="NCBI Taxonomy" id="1746090"/>
    <lineage>
        <taxon>Eukaryota</taxon>
        <taxon>Metamonada</taxon>
        <taxon>Anaeramoebidae</taxon>
        <taxon>Anaeramoeba</taxon>
    </lineage>
</organism>
<feature type="signal peptide" evidence="3">
    <location>
        <begin position="1"/>
        <end position="19"/>
    </location>
</feature>
<evidence type="ECO:0000256" key="2">
    <source>
        <dbReference type="ARBA" id="ARBA00022737"/>
    </source>
</evidence>
<evidence type="ECO:0000313" key="5">
    <source>
        <dbReference type="EMBL" id="KAJ5067782.1"/>
    </source>
</evidence>
<evidence type="ECO:0000313" key="6">
    <source>
        <dbReference type="Proteomes" id="UP001149090"/>
    </source>
</evidence>
<reference evidence="5" key="1">
    <citation type="submission" date="2022-10" db="EMBL/GenBank/DDBJ databases">
        <title>Novel sulphate-reducing endosymbionts in the free-living metamonad Anaeramoeba.</title>
        <authorList>
            <person name="Jerlstrom-Hultqvist J."/>
            <person name="Cepicka I."/>
            <person name="Gallot-Lavallee L."/>
            <person name="Salas-Leiva D."/>
            <person name="Curtis B.A."/>
            <person name="Zahonova K."/>
            <person name="Pipaliya S."/>
            <person name="Dacks J."/>
            <person name="Roger A.J."/>
        </authorList>
    </citation>
    <scope>NUCLEOTIDE SEQUENCE</scope>
    <source>
        <strain evidence="5">BMAN</strain>
    </source>
</reference>
<gene>
    <name evidence="5" type="ORF">M0811_02972</name>
</gene>
<comment type="caution">
    <text evidence="5">The sequence shown here is derived from an EMBL/GenBank/DDBJ whole genome shotgun (WGS) entry which is preliminary data.</text>
</comment>
<dbReference type="Proteomes" id="UP001149090">
    <property type="component" value="Unassembled WGS sequence"/>
</dbReference>
<dbReference type="SMART" id="SM00369">
    <property type="entry name" value="LRR_TYP"/>
    <property type="match status" value="5"/>
</dbReference>
<dbReference type="OrthoDB" id="266138at2759"/>
<dbReference type="PANTHER" id="PTHR48051:SF36">
    <property type="entry name" value="CASPASE FAMILY P20 DOMAIN-CONTAINING PROTEIN"/>
    <property type="match status" value="1"/>
</dbReference>
<dbReference type="Gene3D" id="1.20.1280.50">
    <property type="match status" value="1"/>
</dbReference>
<dbReference type="Pfam" id="PF12937">
    <property type="entry name" value="F-box-like"/>
    <property type="match status" value="1"/>
</dbReference>
<evidence type="ECO:0000256" key="3">
    <source>
        <dbReference type="SAM" id="SignalP"/>
    </source>
</evidence>
<dbReference type="PANTHER" id="PTHR48051">
    <property type="match status" value="1"/>
</dbReference>
<dbReference type="InterPro" id="IPR001611">
    <property type="entry name" value="Leu-rich_rpt"/>
</dbReference>
<keyword evidence="1" id="KW-0433">Leucine-rich repeat</keyword>
<dbReference type="AlphaFoldDB" id="A0A9Q0R563"/>
<dbReference type="SUPFAM" id="SSF81383">
    <property type="entry name" value="F-box domain"/>
    <property type="match status" value="1"/>
</dbReference>
<dbReference type="InterPro" id="IPR032675">
    <property type="entry name" value="LRR_dom_sf"/>
</dbReference>
<keyword evidence="6" id="KW-1185">Reference proteome</keyword>
<dbReference type="EMBL" id="JAPDFW010000125">
    <property type="protein sequence ID" value="KAJ5067782.1"/>
    <property type="molecule type" value="Genomic_DNA"/>
</dbReference>
<dbReference type="Gene3D" id="3.80.10.10">
    <property type="entry name" value="Ribonuclease Inhibitor"/>
    <property type="match status" value="2"/>
</dbReference>
<dbReference type="InterPro" id="IPR050216">
    <property type="entry name" value="LRR_domain-containing"/>
</dbReference>
<proteinExistence type="predicted"/>
<keyword evidence="3" id="KW-0732">Signal</keyword>
<dbReference type="PROSITE" id="PS51450">
    <property type="entry name" value="LRR"/>
    <property type="match status" value="3"/>
</dbReference>
<feature type="chain" id="PRO_5040291536" description="F-box domain-containing protein" evidence="3">
    <location>
        <begin position="20"/>
        <end position="392"/>
    </location>
</feature>
<dbReference type="Pfam" id="PF13855">
    <property type="entry name" value="LRR_8"/>
    <property type="match status" value="1"/>
</dbReference>
<evidence type="ECO:0000259" key="4">
    <source>
        <dbReference type="Pfam" id="PF12937"/>
    </source>
</evidence>
<feature type="domain" description="F-box" evidence="4">
    <location>
        <begin position="5"/>
        <end position="44"/>
    </location>
</feature>
<dbReference type="InterPro" id="IPR036047">
    <property type="entry name" value="F-box-like_dom_sf"/>
</dbReference>
<dbReference type="GO" id="GO:0005737">
    <property type="term" value="C:cytoplasm"/>
    <property type="evidence" value="ECO:0007669"/>
    <property type="project" value="TreeGrafter"/>
</dbReference>
<dbReference type="InterPro" id="IPR003591">
    <property type="entry name" value="Leu-rich_rpt_typical-subtyp"/>
</dbReference>